<proteinExistence type="predicted"/>
<keyword evidence="3" id="KW-1185">Reference proteome</keyword>
<name>A0A8H6ZNK9_PLEOS</name>
<dbReference type="Proteomes" id="UP000623687">
    <property type="component" value="Unassembled WGS sequence"/>
</dbReference>
<sequence>MPPGRPKIYKTPEEKVLANRAKSKHSYHKNKDPSKVCSTPKRPAGSGRPRLYHTLEEKMYANWAKSKRSYHKKILEISCQRAIRYRAATIKNWHILAAVRDRKHPKNKPTTVTNWMALVSDTSDKFDTLLQGVAYYSLLTTLSPYY</sequence>
<reference evidence="2" key="1">
    <citation type="submission" date="2019-07" db="EMBL/GenBank/DDBJ databases">
        <authorList>
            <person name="Palmer J.M."/>
        </authorList>
    </citation>
    <scope>NUCLEOTIDE SEQUENCE</scope>
    <source>
        <strain evidence="2">PC9</strain>
    </source>
</reference>
<dbReference type="GeneID" id="59381274"/>
<dbReference type="AlphaFoldDB" id="A0A8H6ZNK9"/>
<evidence type="ECO:0000313" key="3">
    <source>
        <dbReference type="Proteomes" id="UP000623687"/>
    </source>
</evidence>
<accession>A0A8H6ZNK9</accession>
<dbReference type="RefSeq" id="XP_036626795.1">
    <property type="nucleotide sequence ID" value="XM_036780940.1"/>
</dbReference>
<feature type="region of interest" description="Disordered" evidence="1">
    <location>
        <begin position="1"/>
        <end position="49"/>
    </location>
</feature>
<evidence type="ECO:0000256" key="1">
    <source>
        <dbReference type="SAM" id="MobiDB-lite"/>
    </source>
</evidence>
<protein>
    <submittedName>
        <fullName evidence="2">Uncharacterized protein</fullName>
    </submittedName>
</protein>
<dbReference type="OrthoDB" id="3068670at2759"/>
<dbReference type="EMBL" id="JACETU010000009">
    <property type="protein sequence ID" value="KAF7420937.1"/>
    <property type="molecule type" value="Genomic_DNA"/>
</dbReference>
<evidence type="ECO:0000313" key="2">
    <source>
        <dbReference type="EMBL" id="KAF7420937.1"/>
    </source>
</evidence>
<comment type="caution">
    <text evidence="2">The sequence shown here is derived from an EMBL/GenBank/DDBJ whole genome shotgun (WGS) entry which is preliminary data.</text>
</comment>
<gene>
    <name evidence="2" type="ORF">PC9H_011456</name>
</gene>
<organism evidence="2 3">
    <name type="scientific">Pleurotus ostreatus</name>
    <name type="common">Oyster mushroom</name>
    <name type="synonym">White-rot fungus</name>
    <dbReference type="NCBI Taxonomy" id="5322"/>
    <lineage>
        <taxon>Eukaryota</taxon>
        <taxon>Fungi</taxon>
        <taxon>Dikarya</taxon>
        <taxon>Basidiomycota</taxon>
        <taxon>Agaricomycotina</taxon>
        <taxon>Agaricomycetes</taxon>
        <taxon>Agaricomycetidae</taxon>
        <taxon>Agaricales</taxon>
        <taxon>Pleurotineae</taxon>
        <taxon>Pleurotaceae</taxon>
        <taxon>Pleurotus</taxon>
    </lineage>
</organism>
<dbReference type="VEuPathDB" id="FungiDB:PC9H_011456"/>